<sequence length="193" mass="22710">LSKSTNKIFDDDSKLNKSKEKKSTRERSPSSSSSSHDHKSKKHHHKKHRRRSSSSSSHSSQSRLQTKKKSSNHDHHSEYNKSRKIIIHLISRSCYTITVNIDVSRNDPLNITNDPMDKIQFNKPTQALAMIINERIPDIDLWKFISNSIFFFRKLNIEHLIIYDYEGYIKVREASIMDYVHTCDKKSTRNFYD</sequence>
<feature type="compositionally biased region" description="Low complexity" evidence="1">
    <location>
        <begin position="53"/>
        <end position="63"/>
    </location>
</feature>
<reference evidence="2" key="1">
    <citation type="submission" date="2021-02" db="EMBL/GenBank/DDBJ databases">
        <authorList>
            <person name="Nowell W R."/>
        </authorList>
    </citation>
    <scope>NUCLEOTIDE SEQUENCE</scope>
</reference>
<proteinExistence type="predicted"/>
<evidence type="ECO:0000256" key="1">
    <source>
        <dbReference type="SAM" id="MobiDB-lite"/>
    </source>
</evidence>
<protein>
    <submittedName>
        <fullName evidence="2">Uncharacterized protein</fullName>
    </submittedName>
</protein>
<evidence type="ECO:0000313" key="2">
    <source>
        <dbReference type="EMBL" id="CAF4766014.1"/>
    </source>
</evidence>
<accession>A0A8S3AW45</accession>
<feature type="compositionally biased region" description="Basic residues" evidence="1">
    <location>
        <begin position="38"/>
        <end position="52"/>
    </location>
</feature>
<organism evidence="2 3">
    <name type="scientific">Rotaria magnacalcarata</name>
    <dbReference type="NCBI Taxonomy" id="392030"/>
    <lineage>
        <taxon>Eukaryota</taxon>
        <taxon>Metazoa</taxon>
        <taxon>Spiralia</taxon>
        <taxon>Gnathifera</taxon>
        <taxon>Rotifera</taxon>
        <taxon>Eurotatoria</taxon>
        <taxon>Bdelloidea</taxon>
        <taxon>Philodinida</taxon>
        <taxon>Philodinidae</taxon>
        <taxon>Rotaria</taxon>
    </lineage>
</organism>
<gene>
    <name evidence="2" type="ORF">SMN809_LOCUS45739</name>
</gene>
<feature type="non-terminal residue" evidence="2">
    <location>
        <position position="193"/>
    </location>
</feature>
<dbReference type="Proteomes" id="UP000676336">
    <property type="component" value="Unassembled WGS sequence"/>
</dbReference>
<name>A0A8S3AW45_9BILA</name>
<dbReference type="EMBL" id="CAJOBI010140559">
    <property type="protein sequence ID" value="CAF4766014.1"/>
    <property type="molecule type" value="Genomic_DNA"/>
</dbReference>
<comment type="caution">
    <text evidence="2">The sequence shown here is derived from an EMBL/GenBank/DDBJ whole genome shotgun (WGS) entry which is preliminary data.</text>
</comment>
<feature type="region of interest" description="Disordered" evidence="1">
    <location>
        <begin position="1"/>
        <end position="78"/>
    </location>
</feature>
<feature type="compositionally biased region" description="Basic and acidic residues" evidence="1">
    <location>
        <begin position="8"/>
        <end position="28"/>
    </location>
</feature>
<dbReference type="AlphaFoldDB" id="A0A8S3AW45"/>
<evidence type="ECO:0000313" key="3">
    <source>
        <dbReference type="Proteomes" id="UP000676336"/>
    </source>
</evidence>